<reference evidence="3 4" key="1">
    <citation type="journal article" date="2003" name="Nat. Genet.">
        <title>Comparative analysis of the genome sequences of Bordetella pertussis, Bordetella parapertussis and Bordetella bronchiseptica.</title>
        <authorList>
            <person name="Parkhill J."/>
            <person name="Sebaihia M."/>
            <person name="Preston A."/>
            <person name="Murphy L.D."/>
            <person name="Thomson N.R."/>
            <person name="Harris D.E."/>
            <person name="Holden M.T.G."/>
            <person name="Churcher C.M."/>
            <person name="Bentley S.D."/>
            <person name="Mungall K.L."/>
            <person name="Cerdeno-Tarraga A.-M."/>
            <person name="Temple L."/>
            <person name="James K.D."/>
            <person name="Harris B."/>
            <person name="Quail M.A."/>
            <person name="Achtman M."/>
            <person name="Atkin R."/>
            <person name="Baker S."/>
            <person name="Basham D."/>
            <person name="Bason N."/>
            <person name="Cherevach I."/>
            <person name="Chillingworth T."/>
            <person name="Collins M."/>
            <person name="Cronin A."/>
            <person name="Davis P."/>
            <person name="Doggett J."/>
            <person name="Feltwell T."/>
            <person name="Goble A."/>
            <person name="Hamlin N."/>
            <person name="Hauser H."/>
            <person name="Holroyd S."/>
            <person name="Jagels K."/>
            <person name="Leather S."/>
            <person name="Moule S."/>
            <person name="Norberczak H."/>
            <person name="O'Neil S."/>
            <person name="Ormond D."/>
            <person name="Price C."/>
            <person name="Rabbinowitsch E."/>
            <person name="Rutter S."/>
            <person name="Sanders M."/>
            <person name="Saunders D."/>
            <person name="Seeger K."/>
            <person name="Sharp S."/>
            <person name="Simmonds M."/>
            <person name="Skelton J."/>
            <person name="Squares R."/>
            <person name="Squares S."/>
            <person name="Stevens K."/>
            <person name="Unwin L."/>
            <person name="Whitehead S."/>
            <person name="Barrell B.G."/>
            <person name="Maskell D.J."/>
        </authorList>
    </citation>
    <scope>NUCLEOTIDE SEQUENCE [LARGE SCALE GENOMIC DNA]</scope>
    <source>
        <strain evidence="3 4">ATCC BAA-588 / NCTC 13252 / RB50</strain>
    </source>
</reference>
<organism evidence="3 4">
    <name type="scientific">Bordetella bronchiseptica (strain ATCC BAA-588 / NCTC 13252 / RB50)</name>
    <name type="common">Alcaligenes bronchisepticus</name>
    <dbReference type="NCBI Taxonomy" id="257310"/>
    <lineage>
        <taxon>Bacteria</taxon>
        <taxon>Pseudomonadati</taxon>
        <taxon>Pseudomonadota</taxon>
        <taxon>Betaproteobacteria</taxon>
        <taxon>Burkholderiales</taxon>
        <taxon>Alcaligenaceae</taxon>
        <taxon>Bordetella</taxon>
    </lineage>
</organism>
<proteinExistence type="inferred from homology"/>
<dbReference type="Pfam" id="PF03401">
    <property type="entry name" value="TctC"/>
    <property type="match status" value="1"/>
</dbReference>
<dbReference type="InterPro" id="IPR006311">
    <property type="entry name" value="TAT_signal"/>
</dbReference>
<feature type="signal peptide" evidence="2">
    <location>
        <begin position="1"/>
        <end position="22"/>
    </location>
</feature>
<comment type="similarity">
    <text evidence="1">Belongs to the UPF0065 (bug) family.</text>
</comment>
<dbReference type="InterPro" id="IPR042100">
    <property type="entry name" value="Bug_dom1"/>
</dbReference>
<protein>
    <submittedName>
        <fullName evidence="3">Exported protein</fullName>
    </submittedName>
</protein>
<keyword evidence="2" id="KW-0732">Signal</keyword>
<dbReference type="PANTHER" id="PTHR42928">
    <property type="entry name" value="TRICARBOXYLATE-BINDING PROTEIN"/>
    <property type="match status" value="1"/>
</dbReference>
<dbReference type="KEGG" id="bbr:BB0564"/>
<dbReference type="PROSITE" id="PS51318">
    <property type="entry name" value="TAT"/>
    <property type="match status" value="1"/>
</dbReference>
<dbReference type="RefSeq" id="WP_010925880.1">
    <property type="nucleotide sequence ID" value="NC_002927.3"/>
</dbReference>
<name>A0A0H3LIP5_BORBR</name>
<sequence length="326" mass="33592">MIDRRTFLSTLAALAASGIARGADGPASGYPDKPVHLIVMNAPGTATDNLARFVASHMARQWGSPVVVENKLGGGGTIGTNYVAKAPADGATVLFTNAAHYIFPSLYRNLPYDAAADFTPVAKVGHTPSLLLLPADSPYATVRDVIAAAKAHPGKLSFSSSGTGASPHLAGALFNSMAGVDIQHVPYKSAAQAILDVASKQVDMGFNGVTGPLPLIRDGRIRALAVTSPKRSRLLPDVPTIAEAALPGYAIETAVFALVRAGTPEPVVRKLADAMTAAARSAEFNELCAANGIDIDIVGPAGMKAAMPGEFAKYQKLVALAGIKAE</sequence>
<dbReference type="Gene3D" id="3.40.190.150">
    <property type="entry name" value="Bordetella uptake gene, domain 1"/>
    <property type="match status" value="1"/>
</dbReference>
<dbReference type="Proteomes" id="UP000001027">
    <property type="component" value="Chromosome"/>
</dbReference>
<dbReference type="eggNOG" id="COG3181">
    <property type="taxonomic scope" value="Bacteria"/>
</dbReference>
<accession>A0A0H3LIP5</accession>
<gene>
    <name evidence="3" type="ordered locus">BB0564</name>
</gene>
<dbReference type="PANTHER" id="PTHR42928:SF5">
    <property type="entry name" value="BLR1237 PROTEIN"/>
    <property type="match status" value="1"/>
</dbReference>
<evidence type="ECO:0000313" key="3">
    <source>
        <dbReference type="EMBL" id="CAE31064.1"/>
    </source>
</evidence>
<dbReference type="InterPro" id="IPR005064">
    <property type="entry name" value="BUG"/>
</dbReference>
<evidence type="ECO:0000313" key="4">
    <source>
        <dbReference type="Proteomes" id="UP000001027"/>
    </source>
</evidence>
<evidence type="ECO:0000256" key="1">
    <source>
        <dbReference type="ARBA" id="ARBA00006987"/>
    </source>
</evidence>
<dbReference type="PIRSF" id="PIRSF017082">
    <property type="entry name" value="YflP"/>
    <property type="match status" value="1"/>
</dbReference>
<dbReference type="CDD" id="cd07012">
    <property type="entry name" value="PBP2_Bug_TTT"/>
    <property type="match status" value="1"/>
</dbReference>
<evidence type="ECO:0000256" key="2">
    <source>
        <dbReference type="SAM" id="SignalP"/>
    </source>
</evidence>
<dbReference type="EMBL" id="BX640438">
    <property type="protein sequence ID" value="CAE31064.1"/>
    <property type="molecule type" value="Genomic_DNA"/>
</dbReference>
<dbReference type="SUPFAM" id="SSF53850">
    <property type="entry name" value="Periplasmic binding protein-like II"/>
    <property type="match status" value="1"/>
</dbReference>
<dbReference type="HOGENOM" id="CLU_045683_0_0_4"/>
<dbReference type="AlphaFoldDB" id="A0A0H3LIP5"/>
<feature type="chain" id="PRO_5002614680" evidence="2">
    <location>
        <begin position="23"/>
        <end position="326"/>
    </location>
</feature>
<dbReference type="Gene3D" id="3.40.190.10">
    <property type="entry name" value="Periplasmic binding protein-like II"/>
    <property type="match status" value="1"/>
</dbReference>